<accession>A0A2W5Q868</accession>
<dbReference type="SUPFAM" id="SSF51735">
    <property type="entry name" value="NAD(P)-binding Rossmann-fold domains"/>
    <property type="match status" value="1"/>
</dbReference>
<dbReference type="PRINTS" id="PR00081">
    <property type="entry name" value="GDHRDH"/>
</dbReference>
<sequence length="263" mass="27261">MNASLRLAGKAAIVVGAGTPADGTSNGAACAIAFARAGARVLCADLSLDAAQETVRRIAAEGGEASAVAADVRSSAQLQAMVDTALQCHGRIDILHNNVGIEAFGDLLELTEASWDRVHEVNLRGAMLAARATMPHMIRQGGGSIINMSSIASRKWSPMQFLSYSTSKAALNHMTRVVARQYAPHQVRCNAIVAGLIDTPHAAALYADPQAAAAGRAQRDARCPMGRQGSPWDIANAGVFLASDESAYVTGVELVVDGGVSLG</sequence>
<organism evidence="2 3">
    <name type="scientific">Variovorax paradoxus</name>
    <dbReference type="NCBI Taxonomy" id="34073"/>
    <lineage>
        <taxon>Bacteria</taxon>
        <taxon>Pseudomonadati</taxon>
        <taxon>Pseudomonadota</taxon>
        <taxon>Betaproteobacteria</taxon>
        <taxon>Burkholderiales</taxon>
        <taxon>Comamonadaceae</taxon>
        <taxon>Variovorax</taxon>
    </lineage>
</organism>
<dbReference type="InterPro" id="IPR020904">
    <property type="entry name" value="Sc_DH/Rdtase_CS"/>
</dbReference>
<proteinExistence type="inferred from homology"/>
<protein>
    <submittedName>
        <fullName evidence="2">3-oxoacyl-ACP reductase</fullName>
    </submittedName>
</protein>
<dbReference type="PANTHER" id="PTHR42760">
    <property type="entry name" value="SHORT-CHAIN DEHYDROGENASES/REDUCTASES FAMILY MEMBER"/>
    <property type="match status" value="1"/>
</dbReference>
<dbReference type="GO" id="GO:0006633">
    <property type="term" value="P:fatty acid biosynthetic process"/>
    <property type="evidence" value="ECO:0007669"/>
    <property type="project" value="TreeGrafter"/>
</dbReference>
<evidence type="ECO:0000313" key="3">
    <source>
        <dbReference type="Proteomes" id="UP000249135"/>
    </source>
</evidence>
<dbReference type="EMBL" id="QFPP01000214">
    <property type="protein sequence ID" value="PZQ72759.1"/>
    <property type="molecule type" value="Genomic_DNA"/>
</dbReference>
<evidence type="ECO:0000256" key="1">
    <source>
        <dbReference type="ARBA" id="ARBA00006484"/>
    </source>
</evidence>
<evidence type="ECO:0000313" key="2">
    <source>
        <dbReference type="EMBL" id="PZQ72759.1"/>
    </source>
</evidence>
<dbReference type="Gene3D" id="3.40.50.720">
    <property type="entry name" value="NAD(P)-binding Rossmann-like Domain"/>
    <property type="match status" value="1"/>
</dbReference>
<dbReference type="GO" id="GO:0048038">
    <property type="term" value="F:quinone binding"/>
    <property type="evidence" value="ECO:0007669"/>
    <property type="project" value="TreeGrafter"/>
</dbReference>
<dbReference type="NCBIfam" id="NF005559">
    <property type="entry name" value="PRK07231.1"/>
    <property type="match status" value="1"/>
</dbReference>
<gene>
    <name evidence="2" type="ORF">DI563_16230</name>
</gene>
<comment type="caution">
    <text evidence="2">The sequence shown here is derived from an EMBL/GenBank/DDBJ whole genome shotgun (WGS) entry which is preliminary data.</text>
</comment>
<dbReference type="PANTHER" id="PTHR42760:SF122">
    <property type="entry name" value="NAD(P)-BINDING PROTEIN"/>
    <property type="match status" value="1"/>
</dbReference>
<name>A0A2W5Q868_VARPD</name>
<dbReference type="PRINTS" id="PR00080">
    <property type="entry name" value="SDRFAMILY"/>
</dbReference>
<comment type="similarity">
    <text evidence="1">Belongs to the short-chain dehydrogenases/reductases (SDR) family.</text>
</comment>
<dbReference type="Pfam" id="PF13561">
    <property type="entry name" value="adh_short_C2"/>
    <property type="match status" value="1"/>
</dbReference>
<dbReference type="InterPro" id="IPR002347">
    <property type="entry name" value="SDR_fam"/>
</dbReference>
<dbReference type="InterPro" id="IPR036291">
    <property type="entry name" value="NAD(P)-bd_dom_sf"/>
</dbReference>
<dbReference type="FunFam" id="3.40.50.720:FF:000084">
    <property type="entry name" value="Short-chain dehydrogenase reductase"/>
    <property type="match status" value="1"/>
</dbReference>
<dbReference type="CDD" id="cd05233">
    <property type="entry name" value="SDR_c"/>
    <property type="match status" value="1"/>
</dbReference>
<dbReference type="Proteomes" id="UP000249135">
    <property type="component" value="Unassembled WGS sequence"/>
</dbReference>
<reference evidence="2 3" key="1">
    <citation type="submission" date="2017-08" db="EMBL/GenBank/DDBJ databases">
        <title>Infants hospitalized years apart are colonized by the same room-sourced microbial strains.</title>
        <authorList>
            <person name="Brooks B."/>
            <person name="Olm M.R."/>
            <person name="Firek B.A."/>
            <person name="Baker R."/>
            <person name="Thomas B.C."/>
            <person name="Morowitz M.J."/>
            <person name="Banfield J.F."/>
        </authorList>
    </citation>
    <scope>NUCLEOTIDE SEQUENCE [LARGE SCALE GENOMIC DNA]</scope>
    <source>
        <strain evidence="2">S2_005_003_R2_41</strain>
    </source>
</reference>
<dbReference type="PROSITE" id="PS00061">
    <property type="entry name" value="ADH_SHORT"/>
    <property type="match status" value="1"/>
</dbReference>
<dbReference type="GO" id="GO:0016616">
    <property type="term" value="F:oxidoreductase activity, acting on the CH-OH group of donors, NAD or NADP as acceptor"/>
    <property type="evidence" value="ECO:0007669"/>
    <property type="project" value="TreeGrafter"/>
</dbReference>
<dbReference type="AlphaFoldDB" id="A0A2W5Q868"/>